<gene>
    <name evidence="1" type="ORF">METZ01_LOCUS123063</name>
</gene>
<accession>A0A381XZI6</accession>
<protein>
    <submittedName>
        <fullName evidence="1">Uncharacterized protein</fullName>
    </submittedName>
</protein>
<sequence length="419" mass="43301">MAITKIDSSMLEDVSGADNLVKLDANAKIPACSGASLSVKPGPTKSASDPAVDSNKSLGAEWLNTTDGEMFICTDATTDENVWTNVGAGTGDVVPFVYQGTSYGYSLGGHLDYNVIQKFSFTSDGNSSDVGDLLASTYNGAGSQSATHGYYTNGYNWISGSPGVQTYDIQKFSFASGGNAVDTGYNTFTEGTEYARSGTPSSTDGNYCYLAGGYNTTSGDVSAIQRFAFDTSANATDVGDLSIRQQSGWGWSYNNTHGYHAGGYTGYVAPGWSGSNTTVILKYAFAASGVTSSNVGNLTVARRHCNGQGINSTTHGYVGGGDAGSNDQSNVVDRMSFASDGNATDHGDLHEHVSYGAGNATSTTHGYVFGGINSSETKLNKIQKFAFSSNTTGTDVGDLTGTSANDSGGTIKAVAGCHN</sequence>
<proteinExistence type="predicted"/>
<reference evidence="1" key="1">
    <citation type="submission" date="2018-05" db="EMBL/GenBank/DDBJ databases">
        <authorList>
            <person name="Lanie J.A."/>
            <person name="Ng W.-L."/>
            <person name="Kazmierczak K.M."/>
            <person name="Andrzejewski T.M."/>
            <person name="Davidsen T.M."/>
            <person name="Wayne K.J."/>
            <person name="Tettelin H."/>
            <person name="Glass J.I."/>
            <person name="Rusch D."/>
            <person name="Podicherti R."/>
            <person name="Tsui H.-C.T."/>
            <person name="Winkler M.E."/>
        </authorList>
    </citation>
    <scope>NUCLEOTIDE SEQUENCE</scope>
</reference>
<organism evidence="1">
    <name type="scientific">marine metagenome</name>
    <dbReference type="NCBI Taxonomy" id="408172"/>
    <lineage>
        <taxon>unclassified sequences</taxon>
        <taxon>metagenomes</taxon>
        <taxon>ecological metagenomes</taxon>
    </lineage>
</organism>
<dbReference type="AlphaFoldDB" id="A0A381XZI6"/>
<dbReference type="EMBL" id="UINC01016959">
    <property type="protein sequence ID" value="SVA70209.1"/>
    <property type="molecule type" value="Genomic_DNA"/>
</dbReference>
<evidence type="ECO:0000313" key="1">
    <source>
        <dbReference type="EMBL" id="SVA70209.1"/>
    </source>
</evidence>
<name>A0A381XZI6_9ZZZZ</name>